<evidence type="ECO:0000256" key="2">
    <source>
        <dbReference type="ARBA" id="ARBA00022679"/>
    </source>
</evidence>
<dbReference type="InterPro" id="IPR000577">
    <property type="entry name" value="Carb_kinase_FGGY"/>
</dbReference>
<evidence type="ECO:0000259" key="6">
    <source>
        <dbReference type="Pfam" id="PF02782"/>
    </source>
</evidence>
<dbReference type="GO" id="GO:0005975">
    <property type="term" value="P:carbohydrate metabolic process"/>
    <property type="evidence" value="ECO:0007669"/>
    <property type="project" value="InterPro"/>
</dbReference>
<keyword evidence="3 4" id="KW-0418">Kinase</keyword>
<accession>A0A1Q2D4S3</accession>
<dbReference type="Pfam" id="PF00370">
    <property type="entry name" value="FGGY_N"/>
    <property type="match status" value="1"/>
</dbReference>
<sequence length="464" mass="52872">MYTLAIDVGTTNLKCHIFEGHQLVDNLSVPIETHYGSLGKIYQNPERILVQCQRLIRSVTQKGYDISAIVFSTAMHSIMPIYDTQTDQELLIWQDYQSTAFVNQFKQEKLAETFYQATGTPIHEMSPFAKIAHFKSKPWFKDVTKWLGIKEYLMEAFTGQCVIDYSVASATGLFNIHKKEWDQDILDYLDITSKELAKPVDTDRWYRIKPSLADELFISQDVKVYVGASDGCLASYASYLANGTANTLTLGTSGAVRKLSRQIELDDNGQTFCYYLTKDYWVIGGATNNGGHVLEWADRVFYGKQQLFKELNHIVTESPLGSRGVLFFPFLCGERAPLWDSTVTASFKGLTNQHEKVDLARSVMEGILFNAYFISELIQLEPRDLSINGGFFNHDILATMAADIFGKTCIQSLYSEPSFGAISLIDPPVTHLFTNQKRIFYNEDNHQRYMGYYDNYKKALHDYY</sequence>
<evidence type="ECO:0000256" key="1">
    <source>
        <dbReference type="ARBA" id="ARBA00009156"/>
    </source>
</evidence>
<dbReference type="PANTHER" id="PTHR43095">
    <property type="entry name" value="SUGAR KINASE"/>
    <property type="match status" value="1"/>
</dbReference>
<dbReference type="CDD" id="cd07770">
    <property type="entry name" value="ASKHA_NBD_FGGY_GntK"/>
    <property type="match status" value="1"/>
</dbReference>
<dbReference type="PIRSF" id="PIRSF000538">
    <property type="entry name" value="GlpK"/>
    <property type="match status" value="1"/>
</dbReference>
<dbReference type="PROSITE" id="PS00445">
    <property type="entry name" value="FGGY_KINASES_2"/>
    <property type="match status" value="1"/>
</dbReference>
<protein>
    <submittedName>
        <fullName evidence="7">Uncharacterized protein</fullName>
    </submittedName>
</protein>
<comment type="similarity">
    <text evidence="1 4">Belongs to the FGGY kinase family.</text>
</comment>
<dbReference type="STRING" id="633807.BW732_02840"/>
<evidence type="ECO:0000313" key="8">
    <source>
        <dbReference type="Proteomes" id="UP000188246"/>
    </source>
</evidence>
<evidence type="ECO:0000256" key="4">
    <source>
        <dbReference type="RuleBase" id="RU003733"/>
    </source>
</evidence>
<dbReference type="AlphaFoldDB" id="A0A1Q2D4S3"/>
<proteinExistence type="inferred from homology"/>
<dbReference type="InterPro" id="IPR018484">
    <property type="entry name" value="FGGY_N"/>
</dbReference>
<dbReference type="GO" id="GO:0016301">
    <property type="term" value="F:kinase activity"/>
    <property type="evidence" value="ECO:0007669"/>
    <property type="project" value="UniProtKB-KW"/>
</dbReference>
<keyword evidence="2 4" id="KW-0808">Transferase</keyword>
<name>A0A1Q2D4S3_9ENTE</name>
<dbReference type="Gene3D" id="3.30.420.40">
    <property type="match status" value="2"/>
</dbReference>
<dbReference type="EMBL" id="CP019609">
    <property type="protein sequence ID" value="AQP53275.1"/>
    <property type="molecule type" value="Genomic_DNA"/>
</dbReference>
<dbReference type="SUPFAM" id="SSF53067">
    <property type="entry name" value="Actin-like ATPase domain"/>
    <property type="match status" value="2"/>
</dbReference>
<evidence type="ECO:0000313" key="7">
    <source>
        <dbReference type="EMBL" id="AQP53275.1"/>
    </source>
</evidence>
<feature type="domain" description="Carbohydrate kinase FGGY N-terminal" evidence="5">
    <location>
        <begin position="2"/>
        <end position="234"/>
    </location>
</feature>
<dbReference type="InterPro" id="IPR043129">
    <property type="entry name" value="ATPase_NBD"/>
</dbReference>
<feature type="domain" description="Carbohydrate kinase FGGY C-terminal" evidence="6">
    <location>
        <begin position="248"/>
        <end position="408"/>
    </location>
</feature>
<keyword evidence="8" id="KW-1185">Reference proteome</keyword>
<dbReference type="InterPro" id="IPR050406">
    <property type="entry name" value="FGGY_Carb_Kinase"/>
</dbReference>
<dbReference type="RefSeq" id="WP_077275369.1">
    <property type="nucleotide sequence ID" value="NZ_CP019609.1"/>
</dbReference>
<evidence type="ECO:0000256" key="3">
    <source>
        <dbReference type="ARBA" id="ARBA00022777"/>
    </source>
</evidence>
<dbReference type="Pfam" id="PF02782">
    <property type="entry name" value="FGGY_C"/>
    <property type="match status" value="1"/>
</dbReference>
<dbReference type="GO" id="GO:0016773">
    <property type="term" value="F:phosphotransferase activity, alcohol group as acceptor"/>
    <property type="evidence" value="ECO:0007669"/>
    <property type="project" value="InterPro"/>
</dbReference>
<dbReference type="PANTHER" id="PTHR43095:SF2">
    <property type="entry name" value="GLUCONOKINASE"/>
    <property type="match status" value="1"/>
</dbReference>
<gene>
    <name evidence="7" type="ORF">BW732_02840</name>
</gene>
<dbReference type="Proteomes" id="UP000188246">
    <property type="component" value="Chromosome"/>
</dbReference>
<evidence type="ECO:0000259" key="5">
    <source>
        <dbReference type="Pfam" id="PF00370"/>
    </source>
</evidence>
<dbReference type="InterPro" id="IPR018483">
    <property type="entry name" value="Carb_kinase_FGGY_CS"/>
</dbReference>
<dbReference type="InterPro" id="IPR018485">
    <property type="entry name" value="FGGY_C"/>
</dbReference>
<dbReference type="KEGG" id="vpi:BW732_02840"/>
<organism evidence="7 8">
    <name type="scientific">Vagococcus penaei</name>
    <dbReference type="NCBI Taxonomy" id="633807"/>
    <lineage>
        <taxon>Bacteria</taxon>
        <taxon>Bacillati</taxon>
        <taxon>Bacillota</taxon>
        <taxon>Bacilli</taxon>
        <taxon>Lactobacillales</taxon>
        <taxon>Enterococcaceae</taxon>
        <taxon>Vagococcus</taxon>
    </lineage>
</organism>
<reference evidence="7 8" key="1">
    <citation type="journal article" date="2010" name="Int. J. Syst. Evol. Microbiol.">
        <title>Vagococcus penaei sp. nov., isolated from spoilage microbiota of cooked shrimp (Penaeus vannamei).</title>
        <authorList>
            <person name="Jaffres E."/>
            <person name="Prevost H."/>
            <person name="Rossero A."/>
            <person name="Joffraud J.J."/>
            <person name="Dousset X."/>
        </authorList>
    </citation>
    <scope>NUCLEOTIDE SEQUENCE [LARGE SCALE GENOMIC DNA]</scope>
    <source>
        <strain evidence="7 8">CD276</strain>
    </source>
</reference>